<dbReference type="RefSeq" id="WP_245377915.1">
    <property type="nucleotide sequence ID" value="NZ_BMWJ01000021.1"/>
</dbReference>
<protein>
    <recommendedName>
        <fullName evidence="4">DUF3592 domain-containing protein</fullName>
    </recommendedName>
</protein>
<organism evidence="2 3">
    <name type="scientific">Streptomyces clavifer</name>
    <dbReference type="NCBI Taxonomy" id="68188"/>
    <lineage>
        <taxon>Bacteria</taxon>
        <taxon>Bacillati</taxon>
        <taxon>Actinomycetota</taxon>
        <taxon>Actinomycetes</taxon>
        <taxon>Kitasatosporales</taxon>
        <taxon>Streptomycetaceae</taxon>
        <taxon>Streptomyces</taxon>
    </lineage>
</organism>
<name>A0ABS4VHZ0_9ACTN</name>
<evidence type="ECO:0000313" key="2">
    <source>
        <dbReference type="EMBL" id="MBP2363539.1"/>
    </source>
</evidence>
<feature type="transmembrane region" description="Helical" evidence="1">
    <location>
        <begin position="67"/>
        <end position="90"/>
    </location>
</feature>
<keyword evidence="1" id="KW-1133">Transmembrane helix</keyword>
<sequence>MYDGLSLSRHGIAVMAELDHYTDRTKVYRYADQTGGLHFFREPTGGQQLELSYDPRNPSRASARQPLYGQVVMALVAVVGVGMACGGLGLTGYQLFLALRGGCSPGANGLRETSVA</sequence>
<evidence type="ECO:0008006" key="4">
    <source>
        <dbReference type="Google" id="ProtNLM"/>
    </source>
</evidence>
<accession>A0ABS4VHZ0</accession>
<dbReference type="EMBL" id="JAGINS010000002">
    <property type="protein sequence ID" value="MBP2363539.1"/>
    <property type="molecule type" value="Genomic_DNA"/>
</dbReference>
<keyword evidence="3" id="KW-1185">Reference proteome</keyword>
<evidence type="ECO:0000256" key="1">
    <source>
        <dbReference type="SAM" id="Phobius"/>
    </source>
</evidence>
<comment type="caution">
    <text evidence="2">The sequence shown here is derived from an EMBL/GenBank/DDBJ whole genome shotgun (WGS) entry which is preliminary data.</text>
</comment>
<keyword evidence="1" id="KW-0472">Membrane</keyword>
<dbReference type="Proteomes" id="UP001519311">
    <property type="component" value="Unassembled WGS sequence"/>
</dbReference>
<keyword evidence="1" id="KW-0812">Transmembrane</keyword>
<evidence type="ECO:0000313" key="3">
    <source>
        <dbReference type="Proteomes" id="UP001519311"/>
    </source>
</evidence>
<reference evidence="2 3" key="1">
    <citation type="submission" date="2021-03" db="EMBL/GenBank/DDBJ databases">
        <title>Sequencing the genomes of 1000 actinobacteria strains.</title>
        <authorList>
            <person name="Klenk H.-P."/>
        </authorList>
    </citation>
    <scope>NUCLEOTIDE SEQUENCE [LARGE SCALE GENOMIC DNA]</scope>
    <source>
        <strain evidence="2 3">DSM 40843</strain>
    </source>
</reference>
<gene>
    <name evidence="2" type="ORF">JOF59_006031</name>
</gene>
<proteinExistence type="predicted"/>